<protein>
    <submittedName>
        <fullName evidence="2">Uncharacterized protein</fullName>
    </submittedName>
</protein>
<feature type="region of interest" description="Disordered" evidence="1">
    <location>
        <begin position="41"/>
        <end position="70"/>
    </location>
</feature>
<name>A0AAW1JC45_POPJA</name>
<reference evidence="2 3" key="1">
    <citation type="journal article" date="2024" name="BMC Genomics">
        <title>De novo assembly and annotation of Popillia japonica's genome with initial clues to its potential as an invasive pest.</title>
        <authorList>
            <person name="Cucini C."/>
            <person name="Boschi S."/>
            <person name="Funari R."/>
            <person name="Cardaioli E."/>
            <person name="Iannotti N."/>
            <person name="Marturano G."/>
            <person name="Paoli F."/>
            <person name="Bruttini M."/>
            <person name="Carapelli A."/>
            <person name="Frati F."/>
            <person name="Nardi F."/>
        </authorList>
    </citation>
    <scope>NUCLEOTIDE SEQUENCE [LARGE SCALE GENOMIC DNA]</scope>
    <source>
        <strain evidence="2">DMR45628</strain>
    </source>
</reference>
<feature type="compositionally biased region" description="Polar residues" evidence="1">
    <location>
        <begin position="59"/>
        <end position="68"/>
    </location>
</feature>
<dbReference type="EMBL" id="JASPKY010000435">
    <property type="protein sequence ID" value="KAK9700549.1"/>
    <property type="molecule type" value="Genomic_DNA"/>
</dbReference>
<evidence type="ECO:0000256" key="1">
    <source>
        <dbReference type="SAM" id="MobiDB-lite"/>
    </source>
</evidence>
<gene>
    <name evidence="2" type="ORF">QE152_g31174</name>
</gene>
<proteinExistence type="predicted"/>
<comment type="caution">
    <text evidence="2">The sequence shown here is derived from an EMBL/GenBank/DDBJ whole genome shotgun (WGS) entry which is preliminary data.</text>
</comment>
<accession>A0AAW1JC45</accession>
<dbReference type="Proteomes" id="UP001458880">
    <property type="component" value="Unassembled WGS sequence"/>
</dbReference>
<evidence type="ECO:0000313" key="3">
    <source>
        <dbReference type="Proteomes" id="UP001458880"/>
    </source>
</evidence>
<dbReference type="AlphaFoldDB" id="A0AAW1JC45"/>
<sequence>MECRYPEGTSRQHWQFTADSRHFGEELAFETMEGEELRVAANEEDKTPANTEEMDKTLTARSGTTSQGKIKDKHYRLFEKKYKRG</sequence>
<feature type="compositionally biased region" description="Basic and acidic residues" evidence="1">
    <location>
        <begin position="41"/>
        <end position="58"/>
    </location>
</feature>
<evidence type="ECO:0000313" key="2">
    <source>
        <dbReference type="EMBL" id="KAK9700549.1"/>
    </source>
</evidence>
<keyword evidence="3" id="KW-1185">Reference proteome</keyword>
<organism evidence="2 3">
    <name type="scientific">Popillia japonica</name>
    <name type="common">Japanese beetle</name>
    <dbReference type="NCBI Taxonomy" id="7064"/>
    <lineage>
        <taxon>Eukaryota</taxon>
        <taxon>Metazoa</taxon>
        <taxon>Ecdysozoa</taxon>
        <taxon>Arthropoda</taxon>
        <taxon>Hexapoda</taxon>
        <taxon>Insecta</taxon>
        <taxon>Pterygota</taxon>
        <taxon>Neoptera</taxon>
        <taxon>Endopterygota</taxon>
        <taxon>Coleoptera</taxon>
        <taxon>Polyphaga</taxon>
        <taxon>Scarabaeiformia</taxon>
        <taxon>Scarabaeidae</taxon>
        <taxon>Rutelinae</taxon>
        <taxon>Popillia</taxon>
    </lineage>
</organism>